<accession>A0A7W8VDQ8</accession>
<dbReference type="GO" id="GO:0004519">
    <property type="term" value="F:endonuclease activity"/>
    <property type="evidence" value="ECO:0007669"/>
    <property type="project" value="UniProtKB-KW"/>
</dbReference>
<dbReference type="AlphaFoldDB" id="A0A7W8VDQ8"/>
<name>A0A7W8VDQ8_9ACTN</name>
<dbReference type="Proteomes" id="UP000572635">
    <property type="component" value="Unassembled WGS sequence"/>
</dbReference>
<dbReference type="InterPro" id="IPR012296">
    <property type="entry name" value="Nuclease_put_TT1808"/>
</dbReference>
<dbReference type="PANTHER" id="PTHR35400">
    <property type="entry name" value="SLR1083 PROTEIN"/>
    <property type="match status" value="1"/>
</dbReference>
<sequence>MKTTELLDAHEVRYEVLTGAIVIAPPADQLHQEIQLDILMQARRVGYPATMDASVSFPGGEDEFRPDVAVYDEHTVLPRAGNRPGERVLLAVEVVSPSSRLHDEVAKRELYARLGVPAYLVVQQTGDLWTLHHTPAGAGYTRLIEGPMGDFVPVPSLPWAVRTWTLDRYMNG</sequence>
<dbReference type="SUPFAM" id="SSF52980">
    <property type="entry name" value="Restriction endonuclease-like"/>
    <property type="match status" value="1"/>
</dbReference>
<dbReference type="Pfam" id="PF05685">
    <property type="entry name" value="Uma2"/>
    <property type="match status" value="1"/>
</dbReference>
<keyword evidence="2" id="KW-0378">Hydrolase</keyword>
<dbReference type="EMBL" id="JACHDB010000001">
    <property type="protein sequence ID" value="MBB5432278.1"/>
    <property type="molecule type" value="Genomic_DNA"/>
</dbReference>
<evidence type="ECO:0000313" key="3">
    <source>
        <dbReference type="Proteomes" id="UP000572635"/>
    </source>
</evidence>
<protein>
    <submittedName>
        <fullName evidence="2">Uma2 family endonuclease</fullName>
    </submittedName>
</protein>
<keyword evidence="2" id="KW-0255">Endonuclease</keyword>
<comment type="caution">
    <text evidence="2">The sequence shown here is derived from an EMBL/GenBank/DDBJ whole genome shotgun (WGS) entry which is preliminary data.</text>
</comment>
<dbReference type="CDD" id="cd06260">
    <property type="entry name" value="DUF820-like"/>
    <property type="match status" value="1"/>
</dbReference>
<dbReference type="RefSeq" id="WP_184391864.1">
    <property type="nucleotide sequence ID" value="NZ_BAAAJD010000069.1"/>
</dbReference>
<dbReference type="InterPro" id="IPR011335">
    <property type="entry name" value="Restrct_endonuc-II-like"/>
</dbReference>
<evidence type="ECO:0000259" key="1">
    <source>
        <dbReference type="Pfam" id="PF05685"/>
    </source>
</evidence>
<organism evidence="2 3">
    <name type="scientific">Nocardiopsis composta</name>
    <dbReference type="NCBI Taxonomy" id="157465"/>
    <lineage>
        <taxon>Bacteria</taxon>
        <taxon>Bacillati</taxon>
        <taxon>Actinomycetota</taxon>
        <taxon>Actinomycetes</taxon>
        <taxon>Streptosporangiales</taxon>
        <taxon>Nocardiopsidaceae</taxon>
        <taxon>Nocardiopsis</taxon>
    </lineage>
</organism>
<keyword evidence="2" id="KW-0540">Nuclease</keyword>
<gene>
    <name evidence="2" type="ORF">HDA36_002362</name>
</gene>
<dbReference type="Gene3D" id="3.90.1570.10">
    <property type="entry name" value="tt1808, chain A"/>
    <property type="match status" value="1"/>
</dbReference>
<reference evidence="2 3" key="1">
    <citation type="submission" date="2020-08" db="EMBL/GenBank/DDBJ databases">
        <title>Sequencing the genomes of 1000 actinobacteria strains.</title>
        <authorList>
            <person name="Klenk H.-P."/>
        </authorList>
    </citation>
    <scope>NUCLEOTIDE SEQUENCE [LARGE SCALE GENOMIC DNA]</scope>
    <source>
        <strain evidence="2 3">DSM 44551</strain>
    </source>
</reference>
<evidence type="ECO:0000313" key="2">
    <source>
        <dbReference type="EMBL" id="MBB5432278.1"/>
    </source>
</evidence>
<dbReference type="PANTHER" id="PTHR35400:SF3">
    <property type="entry name" value="SLL1072 PROTEIN"/>
    <property type="match status" value="1"/>
</dbReference>
<dbReference type="InterPro" id="IPR008538">
    <property type="entry name" value="Uma2"/>
</dbReference>
<feature type="domain" description="Putative restriction endonuclease" evidence="1">
    <location>
        <begin position="7"/>
        <end position="158"/>
    </location>
</feature>
<keyword evidence="3" id="KW-1185">Reference proteome</keyword>
<proteinExistence type="predicted"/>